<name>A0ABT2TUS9_9FIRM</name>
<comment type="caution">
    <text evidence="1">The sequence shown here is derived from an EMBL/GenBank/DDBJ whole genome shotgun (WGS) entry which is preliminary data.</text>
</comment>
<accession>A0ABT2TUS9</accession>
<protein>
    <recommendedName>
        <fullName evidence="3">TetR/AcrR family transcriptional regulator</fullName>
    </recommendedName>
</protein>
<proteinExistence type="predicted"/>
<evidence type="ECO:0000313" key="2">
    <source>
        <dbReference type="Proteomes" id="UP001652409"/>
    </source>
</evidence>
<organism evidence="1 2">
    <name type="scientific">Blautia ammoniilytica</name>
    <dbReference type="NCBI Taxonomy" id="2981782"/>
    <lineage>
        <taxon>Bacteria</taxon>
        <taxon>Bacillati</taxon>
        <taxon>Bacillota</taxon>
        <taxon>Clostridia</taxon>
        <taxon>Lachnospirales</taxon>
        <taxon>Lachnospiraceae</taxon>
        <taxon>Blautia</taxon>
    </lineage>
</organism>
<feature type="non-terminal residue" evidence="1">
    <location>
        <position position="1"/>
    </location>
</feature>
<reference evidence="1 2" key="1">
    <citation type="journal article" date="2021" name="ISME Commun">
        <title>Automated analysis of genomic sequences facilitates high-throughput and comprehensive description of bacteria.</title>
        <authorList>
            <person name="Hitch T.C.A."/>
        </authorList>
    </citation>
    <scope>NUCLEOTIDE SEQUENCE [LARGE SCALE GENOMIC DNA]</scope>
    <source>
        <strain evidence="1 2">Sanger_23</strain>
    </source>
</reference>
<sequence length="90" mass="10632">LIYEHYTENNLWKENTVARKAGQAKEKELEQWLQGIEGMDRVVEDDMGERIPLWEEIMIRHGSVCCAWEKNSFEEGLKVGIRLMMEVFSE</sequence>
<dbReference type="Proteomes" id="UP001652409">
    <property type="component" value="Unassembled WGS sequence"/>
</dbReference>
<dbReference type="EMBL" id="JAOQJL010000011">
    <property type="protein sequence ID" value="MCU6765209.1"/>
    <property type="molecule type" value="Genomic_DNA"/>
</dbReference>
<keyword evidence="2" id="KW-1185">Reference proteome</keyword>
<evidence type="ECO:0008006" key="3">
    <source>
        <dbReference type="Google" id="ProtNLM"/>
    </source>
</evidence>
<dbReference type="RefSeq" id="WP_262582727.1">
    <property type="nucleotide sequence ID" value="NZ_JAOQJL010000011.1"/>
</dbReference>
<evidence type="ECO:0000313" key="1">
    <source>
        <dbReference type="EMBL" id="MCU6765209.1"/>
    </source>
</evidence>
<gene>
    <name evidence="1" type="ORF">OCV61_07240</name>
</gene>